<reference evidence="6" key="1">
    <citation type="journal article" date="2014" name="Int. J. Syst. Evol. Microbiol.">
        <title>Complete genome sequence of Corynebacterium casei LMG S-19264T (=DSM 44701T), isolated from a smear-ripened cheese.</title>
        <authorList>
            <consortium name="US DOE Joint Genome Institute (JGI-PGF)"/>
            <person name="Walter F."/>
            <person name="Albersmeier A."/>
            <person name="Kalinowski J."/>
            <person name="Ruckert C."/>
        </authorList>
    </citation>
    <scope>NUCLEOTIDE SEQUENCE</scope>
    <source>
        <strain evidence="6">VKM Ac-1447</strain>
    </source>
</reference>
<dbReference type="EMBL" id="BSEO01000014">
    <property type="protein sequence ID" value="GLJ80248.1"/>
    <property type="molecule type" value="Genomic_DNA"/>
</dbReference>
<dbReference type="InterPro" id="IPR036388">
    <property type="entry name" value="WH-like_DNA-bd_sf"/>
</dbReference>
<dbReference type="SMART" id="SM00347">
    <property type="entry name" value="HTH_MARR"/>
    <property type="match status" value="1"/>
</dbReference>
<keyword evidence="1" id="KW-0805">Transcription regulation</keyword>
<dbReference type="Proteomes" id="UP001142317">
    <property type="component" value="Unassembled WGS sequence"/>
</dbReference>
<dbReference type="PANTHER" id="PTHR42756:SF1">
    <property type="entry name" value="TRANSCRIPTIONAL REPRESSOR OF EMRAB OPERON"/>
    <property type="match status" value="1"/>
</dbReference>
<protein>
    <submittedName>
        <fullName evidence="6">MarR family transcriptional regulator</fullName>
    </submittedName>
</protein>
<dbReference type="InterPro" id="IPR036390">
    <property type="entry name" value="WH_DNA-bd_sf"/>
</dbReference>
<evidence type="ECO:0000313" key="6">
    <source>
        <dbReference type="EMBL" id="GLJ80248.1"/>
    </source>
</evidence>
<name>A0A9W6M355_9MICO</name>
<dbReference type="GO" id="GO:0003677">
    <property type="term" value="F:DNA binding"/>
    <property type="evidence" value="ECO:0007669"/>
    <property type="project" value="UniProtKB-KW"/>
</dbReference>
<evidence type="ECO:0000259" key="5">
    <source>
        <dbReference type="PROSITE" id="PS50995"/>
    </source>
</evidence>
<dbReference type="InterPro" id="IPR000835">
    <property type="entry name" value="HTH_MarR-typ"/>
</dbReference>
<evidence type="ECO:0000256" key="4">
    <source>
        <dbReference type="SAM" id="MobiDB-lite"/>
    </source>
</evidence>
<keyword evidence="2" id="KW-0238">DNA-binding</keyword>
<dbReference type="PANTHER" id="PTHR42756">
    <property type="entry name" value="TRANSCRIPTIONAL REGULATOR, MARR"/>
    <property type="match status" value="1"/>
</dbReference>
<dbReference type="Gene3D" id="1.10.10.10">
    <property type="entry name" value="Winged helix-like DNA-binding domain superfamily/Winged helix DNA-binding domain"/>
    <property type="match status" value="1"/>
</dbReference>
<feature type="domain" description="HTH marR-type" evidence="5">
    <location>
        <begin position="11"/>
        <end position="143"/>
    </location>
</feature>
<evidence type="ECO:0000256" key="2">
    <source>
        <dbReference type="ARBA" id="ARBA00023125"/>
    </source>
</evidence>
<dbReference type="AlphaFoldDB" id="A0A9W6M355"/>
<evidence type="ECO:0000256" key="3">
    <source>
        <dbReference type="ARBA" id="ARBA00023163"/>
    </source>
</evidence>
<sequence>MRSASDGIDLDTAVGYRLKEAASAYHAAMERALRPSGLTITQYATLEILAQRPGLSSAELARATFVTRQSMGAVLQALAGEGLIDRADEAPHGRALPVDLTAAGRERLRRASTAVRSVEDHMLAAIDPGQTEPLRRSLDHATRALRDYSPPGDED</sequence>
<evidence type="ECO:0000313" key="7">
    <source>
        <dbReference type="Proteomes" id="UP001142317"/>
    </source>
</evidence>
<dbReference type="GO" id="GO:0003700">
    <property type="term" value="F:DNA-binding transcription factor activity"/>
    <property type="evidence" value="ECO:0007669"/>
    <property type="project" value="InterPro"/>
</dbReference>
<dbReference type="Pfam" id="PF12802">
    <property type="entry name" value="MarR_2"/>
    <property type="match status" value="1"/>
</dbReference>
<dbReference type="RefSeq" id="WP_210006514.1">
    <property type="nucleotide sequence ID" value="NZ_BSEO01000014.1"/>
</dbReference>
<keyword evidence="7" id="KW-1185">Reference proteome</keyword>
<dbReference type="SUPFAM" id="SSF46785">
    <property type="entry name" value="Winged helix' DNA-binding domain"/>
    <property type="match status" value="1"/>
</dbReference>
<feature type="compositionally biased region" description="Basic and acidic residues" evidence="4">
    <location>
        <begin position="133"/>
        <end position="146"/>
    </location>
</feature>
<evidence type="ECO:0000256" key="1">
    <source>
        <dbReference type="ARBA" id="ARBA00023015"/>
    </source>
</evidence>
<accession>A0A9W6M355</accession>
<dbReference type="PROSITE" id="PS50995">
    <property type="entry name" value="HTH_MARR_2"/>
    <property type="match status" value="1"/>
</dbReference>
<comment type="caution">
    <text evidence="6">The sequence shown here is derived from an EMBL/GenBank/DDBJ whole genome shotgun (WGS) entry which is preliminary data.</text>
</comment>
<proteinExistence type="predicted"/>
<organism evidence="6 7">
    <name type="scientific">Microbacterium imperiale</name>
    <dbReference type="NCBI Taxonomy" id="33884"/>
    <lineage>
        <taxon>Bacteria</taxon>
        <taxon>Bacillati</taxon>
        <taxon>Actinomycetota</taxon>
        <taxon>Actinomycetes</taxon>
        <taxon>Micrococcales</taxon>
        <taxon>Microbacteriaceae</taxon>
        <taxon>Microbacterium</taxon>
    </lineage>
</organism>
<gene>
    <name evidence="6" type="ORF">GCM10017586_19310</name>
</gene>
<reference evidence="6" key="2">
    <citation type="submission" date="2023-01" db="EMBL/GenBank/DDBJ databases">
        <authorList>
            <person name="Sun Q."/>
            <person name="Evtushenko L."/>
        </authorList>
    </citation>
    <scope>NUCLEOTIDE SEQUENCE</scope>
    <source>
        <strain evidence="6">VKM Ac-1447</strain>
    </source>
</reference>
<feature type="region of interest" description="Disordered" evidence="4">
    <location>
        <begin position="128"/>
        <end position="155"/>
    </location>
</feature>
<keyword evidence="3" id="KW-0804">Transcription</keyword>